<dbReference type="EMBL" id="CP003985">
    <property type="protein sequence ID" value="AGF77978.1"/>
    <property type="molecule type" value="Genomic_DNA"/>
</dbReference>
<dbReference type="HOGENOM" id="CLU_2492815_0_0_7"/>
<name>M1P3F6_DESSD</name>
<dbReference type="STRING" id="1167006.UWK_01418"/>
<sequence>MRSRTPVSGKRKRLCSLKVAPGLYNKNMYRLCRIRIQSSQGAESPTTELRCCGRVSRLEAPGNELLFIQYFIYPGKSCSDLGKTDG</sequence>
<dbReference type="Proteomes" id="UP000011721">
    <property type="component" value="Chromosome"/>
</dbReference>
<keyword evidence="2" id="KW-1185">Reference proteome</keyword>
<proteinExistence type="predicted"/>
<reference evidence="2" key="1">
    <citation type="journal article" date="2013" name="Stand. Genomic Sci.">
        <title>Complete genome sequence of Desulfocapsa sulfexigens, a marine deltaproteobacterium specialized in disproportionating inorganic sulfur compounds.</title>
        <authorList>
            <person name="Finster K.W."/>
            <person name="Kjeldsen K.U."/>
            <person name="Kube M."/>
            <person name="Reinhardt R."/>
            <person name="Mussmann M."/>
            <person name="Amann R."/>
            <person name="Schreiber L."/>
        </authorList>
    </citation>
    <scope>NUCLEOTIDE SEQUENCE [LARGE SCALE GENOMIC DNA]</scope>
    <source>
        <strain evidence="2">DSM 10523 / SB164P1</strain>
    </source>
</reference>
<organism evidence="1 2">
    <name type="scientific">Desulfocapsa sulfexigens (strain DSM 10523 / SB164P1)</name>
    <dbReference type="NCBI Taxonomy" id="1167006"/>
    <lineage>
        <taxon>Bacteria</taxon>
        <taxon>Pseudomonadati</taxon>
        <taxon>Thermodesulfobacteriota</taxon>
        <taxon>Desulfobulbia</taxon>
        <taxon>Desulfobulbales</taxon>
        <taxon>Desulfocapsaceae</taxon>
        <taxon>Desulfocapsa</taxon>
    </lineage>
</organism>
<gene>
    <name evidence="1" type="ordered locus">UWK_01418</name>
</gene>
<protein>
    <submittedName>
        <fullName evidence="1">Uncharacterized protein</fullName>
    </submittedName>
</protein>
<dbReference type="KEGG" id="dsf:UWK_01418"/>
<dbReference type="AlphaFoldDB" id="M1P3F6"/>
<accession>M1P3F6</accession>
<evidence type="ECO:0000313" key="2">
    <source>
        <dbReference type="Proteomes" id="UP000011721"/>
    </source>
</evidence>
<evidence type="ECO:0000313" key="1">
    <source>
        <dbReference type="EMBL" id="AGF77978.1"/>
    </source>
</evidence>